<sequence length="47" mass="5281">MALGWKQQPTQDDPRLEGHQTVYQSSRGGWLKPAKKPIPASPKRPRG</sequence>
<name>A0ABT0NSS9_9ACTN</name>
<evidence type="ECO:0000313" key="3">
    <source>
        <dbReference type="Proteomes" id="UP001202052"/>
    </source>
</evidence>
<gene>
    <name evidence="2" type="ORF">M4438_13025</name>
</gene>
<evidence type="ECO:0000256" key="1">
    <source>
        <dbReference type="SAM" id="MobiDB-lite"/>
    </source>
</evidence>
<proteinExistence type="predicted"/>
<accession>A0ABT0NSS9</accession>
<feature type="region of interest" description="Disordered" evidence="1">
    <location>
        <begin position="1"/>
        <end position="47"/>
    </location>
</feature>
<comment type="caution">
    <text evidence="2">The sequence shown here is derived from an EMBL/GenBank/DDBJ whole genome shotgun (WGS) entry which is preliminary data.</text>
</comment>
<organism evidence="2 3">
    <name type="scientific">Streptomyces lavenduligriseus</name>
    <dbReference type="NCBI Taxonomy" id="67315"/>
    <lineage>
        <taxon>Bacteria</taxon>
        <taxon>Bacillati</taxon>
        <taxon>Actinomycetota</taxon>
        <taxon>Actinomycetes</taxon>
        <taxon>Kitasatosporales</taxon>
        <taxon>Streptomycetaceae</taxon>
        <taxon>Streptomyces</taxon>
    </lineage>
</organism>
<reference evidence="2 3" key="1">
    <citation type="submission" date="2022-05" db="EMBL/GenBank/DDBJ databases">
        <title>Genome Resource of Streptomyces lavenduligriseus GA1-1, a Strain with Broad-Spectrum Antifungal Activity against Phytopathogenic Fungi.</title>
        <authorList>
            <person name="Qi D."/>
        </authorList>
    </citation>
    <scope>NUCLEOTIDE SEQUENCE [LARGE SCALE GENOMIC DNA]</scope>
    <source>
        <strain evidence="2 3">GA1-1</strain>
    </source>
</reference>
<protein>
    <submittedName>
        <fullName evidence="2">Uncharacterized protein</fullName>
    </submittedName>
</protein>
<evidence type="ECO:0000313" key="2">
    <source>
        <dbReference type="EMBL" id="MCL3994435.1"/>
    </source>
</evidence>
<dbReference type="RefSeq" id="WP_249459284.1">
    <property type="nucleotide sequence ID" value="NZ_JAMCCK010000018.1"/>
</dbReference>
<dbReference type="Proteomes" id="UP001202052">
    <property type="component" value="Unassembled WGS sequence"/>
</dbReference>
<dbReference type="EMBL" id="JAMCCK010000018">
    <property type="protein sequence ID" value="MCL3994435.1"/>
    <property type="molecule type" value="Genomic_DNA"/>
</dbReference>
<keyword evidence="3" id="KW-1185">Reference proteome</keyword>